<evidence type="ECO:0000313" key="5">
    <source>
        <dbReference type="Proteomes" id="UP001150925"/>
    </source>
</evidence>
<feature type="domain" description="SAM" evidence="3">
    <location>
        <begin position="69"/>
        <end position="132"/>
    </location>
</feature>
<dbReference type="PROSITE" id="PS50003">
    <property type="entry name" value="PH_DOMAIN"/>
    <property type="match status" value="1"/>
</dbReference>
<dbReference type="Gene3D" id="2.30.29.30">
    <property type="entry name" value="Pleckstrin-homology domain (PH domain)/Phosphotyrosine-binding domain (PTB)"/>
    <property type="match status" value="1"/>
</dbReference>
<feature type="region of interest" description="Disordered" evidence="1">
    <location>
        <begin position="326"/>
        <end position="394"/>
    </location>
</feature>
<feature type="compositionally biased region" description="Polar residues" evidence="1">
    <location>
        <begin position="303"/>
        <end position="314"/>
    </location>
</feature>
<feature type="compositionally biased region" description="Basic and acidic residues" evidence="1">
    <location>
        <begin position="336"/>
        <end position="345"/>
    </location>
</feature>
<protein>
    <submittedName>
        <fullName evidence="4">Uncharacterized protein</fullName>
    </submittedName>
</protein>
<feature type="compositionally biased region" description="Low complexity" evidence="1">
    <location>
        <begin position="380"/>
        <end position="394"/>
    </location>
</feature>
<dbReference type="EMBL" id="JANBPY010002975">
    <property type="protein sequence ID" value="KAJ1953096.1"/>
    <property type="molecule type" value="Genomic_DNA"/>
</dbReference>
<evidence type="ECO:0000256" key="1">
    <source>
        <dbReference type="SAM" id="MobiDB-lite"/>
    </source>
</evidence>
<dbReference type="PANTHER" id="PTHR12752">
    <property type="entry name" value="PHOSPHOINOSITOL 3-PHOSPHATE-BINDING PROTEIN"/>
    <property type="match status" value="1"/>
</dbReference>
<dbReference type="PROSITE" id="PS50105">
    <property type="entry name" value="SAM_DOMAIN"/>
    <property type="match status" value="1"/>
</dbReference>
<feature type="compositionally biased region" description="Low complexity" evidence="1">
    <location>
        <begin position="192"/>
        <end position="217"/>
    </location>
</feature>
<dbReference type="Gene3D" id="1.10.150.50">
    <property type="entry name" value="Transcription Factor, Ets-1"/>
    <property type="match status" value="1"/>
</dbReference>
<dbReference type="InterPro" id="IPR001660">
    <property type="entry name" value="SAM"/>
</dbReference>
<dbReference type="Pfam" id="PF00169">
    <property type="entry name" value="PH"/>
    <property type="match status" value="1"/>
</dbReference>
<reference evidence="4" key="1">
    <citation type="submission" date="2022-07" db="EMBL/GenBank/DDBJ databases">
        <title>Phylogenomic reconstructions and comparative analyses of Kickxellomycotina fungi.</title>
        <authorList>
            <person name="Reynolds N.K."/>
            <person name="Stajich J.E."/>
            <person name="Barry K."/>
            <person name="Grigoriev I.V."/>
            <person name="Crous P."/>
            <person name="Smith M.E."/>
        </authorList>
    </citation>
    <scope>NUCLEOTIDE SEQUENCE</scope>
    <source>
        <strain evidence="4">RSA 1196</strain>
    </source>
</reference>
<evidence type="ECO:0000259" key="2">
    <source>
        <dbReference type="PROSITE" id="PS50003"/>
    </source>
</evidence>
<feature type="compositionally biased region" description="Pro residues" evidence="1">
    <location>
        <begin position="359"/>
        <end position="369"/>
    </location>
</feature>
<proteinExistence type="predicted"/>
<feature type="region of interest" description="Disordered" evidence="1">
    <location>
        <begin position="131"/>
        <end position="225"/>
    </location>
</feature>
<comment type="caution">
    <text evidence="4">The sequence shown here is derived from an EMBL/GenBank/DDBJ whole genome shotgun (WGS) entry which is preliminary data.</text>
</comment>
<feature type="non-terminal residue" evidence="4">
    <location>
        <position position="1"/>
    </location>
</feature>
<evidence type="ECO:0000313" key="4">
    <source>
        <dbReference type="EMBL" id="KAJ1953096.1"/>
    </source>
</evidence>
<dbReference type="InterPro" id="IPR011993">
    <property type="entry name" value="PH-like_dom_sf"/>
</dbReference>
<dbReference type="Proteomes" id="UP001150925">
    <property type="component" value="Unassembled WGS sequence"/>
</dbReference>
<dbReference type="OrthoDB" id="73680at2759"/>
<dbReference type="PANTHER" id="PTHR12752:SF9">
    <property type="entry name" value="KRAMER, ISOFORM I"/>
    <property type="match status" value="1"/>
</dbReference>
<feature type="non-terminal residue" evidence="4">
    <location>
        <position position="684"/>
    </location>
</feature>
<dbReference type="InterPro" id="IPR001849">
    <property type="entry name" value="PH_domain"/>
</dbReference>
<accession>A0A9W8DYY9</accession>
<gene>
    <name evidence="4" type="ORF">IWQ62_006075</name>
</gene>
<feature type="region of interest" description="Disordered" evidence="1">
    <location>
        <begin position="505"/>
        <end position="531"/>
    </location>
</feature>
<feature type="region of interest" description="Disordered" evidence="1">
    <location>
        <begin position="1"/>
        <end position="21"/>
    </location>
</feature>
<dbReference type="Pfam" id="PF07647">
    <property type="entry name" value="SAM_2"/>
    <property type="match status" value="1"/>
</dbReference>
<sequence>VSAPAESPQKAQYSEKFTPGTLELPVGGTTTSHSQELGLVSPLSYEEESETAVPDNWANTPLTGRPDTWSIEQVAAWLHQRGFGAFAPLFVENEISGDVLLDLNLTTLKELQVTTFGKRYHLMNAITELREQNNQTETEPVPSSGVLVSPTSQSSTHRQSDTVRTPPGMDAAQLSESTNSPPGRPAAPTPPTSSSHSPSVESLRLPQRSRSRPPSALIVNPSTYQPFPVPTDHLVTPEPRLLRHVNSFGVEVPSSSPKGPASSLATGDEGPVLIDKLGNRLANVRVGSPVDVQTAEPAGKGEPSTTTGVSSSAQITRAASIRHINAALKRRNTATKAERERRQSPAEELPLAPDVTQSPIPPGASPVPTPNAEQLEQTVAPSASPAPSSVPSRLASPAIAVHGQEKSPVLATSPTHVIPQRASLSKEDYNSPPPSGSLFRNHSTQKPFVASALAVEGRRSAKSIDISRPLLEEYSIRSNTLTRTETPHSPGRVESHPLAYTQEETMNTDVSPQREEADTHTGPTFNAYDRPPFEATVPPRRPSVSQDALALGSVSETPTPAMESNLTPNIGRSVPYHLEREDIKNPDHQGYLKKRAGGYPLWQSRWFVLKGPNLYYFKSPRDTMCRGIINLLGYRVIPDEHIKSGKYCFKCIHESKRTYYFHHEDAQYVQDWIKVLLKATIGGH</sequence>
<name>A0A9W8DYY9_9FUNG</name>
<dbReference type="CDD" id="cd09535">
    <property type="entry name" value="SAM_BOI-like_fungal"/>
    <property type="match status" value="1"/>
</dbReference>
<feature type="domain" description="PH" evidence="2">
    <location>
        <begin position="585"/>
        <end position="681"/>
    </location>
</feature>
<feature type="region of interest" description="Disordered" evidence="1">
    <location>
        <begin position="422"/>
        <end position="443"/>
    </location>
</feature>
<evidence type="ECO:0000259" key="3">
    <source>
        <dbReference type="PROSITE" id="PS50105"/>
    </source>
</evidence>
<feature type="compositionally biased region" description="Pro residues" evidence="1">
    <location>
        <begin position="182"/>
        <end position="191"/>
    </location>
</feature>
<dbReference type="SUPFAM" id="SSF47769">
    <property type="entry name" value="SAM/Pointed domain"/>
    <property type="match status" value="1"/>
</dbReference>
<dbReference type="AlphaFoldDB" id="A0A9W8DYY9"/>
<organism evidence="4 5">
    <name type="scientific">Dispira parvispora</name>
    <dbReference type="NCBI Taxonomy" id="1520584"/>
    <lineage>
        <taxon>Eukaryota</taxon>
        <taxon>Fungi</taxon>
        <taxon>Fungi incertae sedis</taxon>
        <taxon>Zoopagomycota</taxon>
        <taxon>Kickxellomycotina</taxon>
        <taxon>Dimargaritomycetes</taxon>
        <taxon>Dimargaritales</taxon>
        <taxon>Dimargaritaceae</taxon>
        <taxon>Dispira</taxon>
    </lineage>
</organism>
<dbReference type="SMART" id="SM00233">
    <property type="entry name" value="PH"/>
    <property type="match status" value="1"/>
</dbReference>
<dbReference type="SUPFAM" id="SSF50729">
    <property type="entry name" value="PH domain-like"/>
    <property type="match status" value="1"/>
</dbReference>
<dbReference type="SMART" id="SM00454">
    <property type="entry name" value="SAM"/>
    <property type="match status" value="1"/>
</dbReference>
<feature type="region of interest" description="Disordered" evidence="1">
    <location>
        <begin position="288"/>
        <end position="314"/>
    </location>
</feature>
<keyword evidence="5" id="KW-1185">Reference proteome</keyword>
<dbReference type="InterPro" id="IPR013761">
    <property type="entry name" value="SAM/pointed_sf"/>
</dbReference>